<keyword evidence="2" id="KW-0614">Plasmid</keyword>
<dbReference type="EMBL" id="CP001351">
    <property type="protein sequence ID" value="ACL62964.1"/>
    <property type="molecule type" value="Genomic_DNA"/>
</dbReference>
<evidence type="ECO:0000313" key="2">
    <source>
        <dbReference type="EMBL" id="ACL62964.1"/>
    </source>
</evidence>
<gene>
    <name evidence="2" type="ordered locus">Mnod_7961</name>
</gene>
<dbReference type="AlphaFoldDB" id="B8IWS3"/>
<feature type="region of interest" description="Disordered" evidence="1">
    <location>
        <begin position="1"/>
        <end position="25"/>
    </location>
</feature>
<evidence type="ECO:0000313" key="3">
    <source>
        <dbReference type="Proteomes" id="UP000008207"/>
    </source>
</evidence>
<proteinExistence type="predicted"/>
<protein>
    <submittedName>
        <fullName evidence="2">Uncharacterized protein</fullName>
    </submittedName>
</protein>
<dbReference type="HOGENOM" id="CLU_2330532_0_0_5"/>
<name>B8IWS3_METNO</name>
<dbReference type="KEGG" id="mno:Mnod_7961"/>
<geneLocation type="plasmid" evidence="2 3">
    <name>pMNOD02</name>
</geneLocation>
<organism evidence="2 3">
    <name type="scientific">Methylobacterium nodulans (strain LMG 21967 / CNCM I-2342 / ORS 2060)</name>
    <dbReference type="NCBI Taxonomy" id="460265"/>
    <lineage>
        <taxon>Bacteria</taxon>
        <taxon>Pseudomonadati</taxon>
        <taxon>Pseudomonadota</taxon>
        <taxon>Alphaproteobacteria</taxon>
        <taxon>Hyphomicrobiales</taxon>
        <taxon>Methylobacteriaceae</taxon>
        <taxon>Methylobacterium</taxon>
    </lineage>
</organism>
<evidence type="ECO:0000256" key="1">
    <source>
        <dbReference type="SAM" id="MobiDB-lite"/>
    </source>
</evidence>
<keyword evidence="3" id="KW-1185">Reference proteome</keyword>
<sequence length="98" mass="10302">MSRSAGMIPFHSVQRSAPPAGTRMPDRATAVAQAEIAAAGGAKENSIPVKALASAAVSRRKRLRTQPRCLNCRRDSAGVITDLLPVTAWSRTCSKTAA</sequence>
<accession>B8IWS3</accession>
<dbReference type="Proteomes" id="UP000008207">
    <property type="component" value="Plasmid pMNOD02"/>
</dbReference>
<reference evidence="3" key="1">
    <citation type="submission" date="2009-01" db="EMBL/GenBank/DDBJ databases">
        <title>Complete sequence of plasmid 2 of Methylobacterium nodulans ORS 2060.</title>
        <authorList>
            <consortium name="US DOE Joint Genome Institute"/>
            <person name="Lucas S."/>
            <person name="Copeland A."/>
            <person name="Lapidus A."/>
            <person name="Glavina del Rio T."/>
            <person name="Dalin E."/>
            <person name="Tice H."/>
            <person name="Bruce D."/>
            <person name="Goodwin L."/>
            <person name="Pitluck S."/>
            <person name="Sims D."/>
            <person name="Brettin T."/>
            <person name="Detter J.C."/>
            <person name="Han C."/>
            <person name="Larimer F."/>
            <person name="Land M."/>
            <person name="Hauser L."/>
            <person name="Kyrpides N."/>
            <person name="Ivanova N."/>
            <person name="Marx C.J."/>
            <person name="Richardson P."/>
        </authorList>
    </citation>
    <scope>NUCLEOTIDE SEQUENCE [LARGE SCALE GENOMIC DNA]</scope>
    <source>
        <strain evidence="3">LMG 21967 / CNCM I-2342 / ORS 2060</strain>
        <plasmid evidence="3">Plasmid pMNOD02</plasmid>
    </source>
</reference>